<dbReference type="EMBL" id="FMAK01000023">
    <property type="protein sequence ID" value="SCB66878.1"/>
    <property type="molecule type" value="Genomic_DNA"/>
</dbReference>
<sequence>MMAKRPERLLLDVLVF</sequence>
<name>A0A1D3MJ39_BACMY</name>
<gene>
    <name evidence="1" type="ORF">BWGO95_00996</name>
</gene>
<evidence type="ECO:0000313" key="1">
    <source>
        <dbReference type="EMBL" id="SCB66878.1"/>
    </source>
</evidence>
<protein>
    <submittedName>
        <fullName evidence="1">Uncharacterized protein</fullName>
    </submittedName>
</protein>
<accession>A0A1D3MJ39</accession>
<organism evidence="1 2">
    <name type="scientific">Bacillus mycoides</name>
    <dbReference type="NCBI Taxonomy" id="1405"/>
    <lineage>
        <taxon>Bacteria</taxon>
        <taxon>Bacillati</taxon>
        <taxon>Bacillota</taxon>
        <taxon>Bacilli</taxon>
        <taxon>Bacillales</taxon>
        <taxon>Bacillaceae</taxon>
        <taxon>Bacillus</taxon>
        <taxon>Bacillus cereus group</taxon>
    </lineage>
</organism>
<evidence type="ECO:0000313" key="2">
    <source>
        <dbReference type="Proteomes" id="UP000195696"/>
    </source>
</evidence>
<proteinExistence type="predicted"/>
<reference evidence="1 2" key="1">
    <citation type="submission" date="2016-08" db="EMBL/GenBank/DDBJ databases">
        <authorList>
            <person name="Seilhamer J.J."/>
        </authorList>
    </citation>
    <scope>NUCLEOTIDE SEQUENCE [LARGE SCALE GENOMIC DNA]</scope>
    <source>
        <strain evidence="1 2">SDA_GO95</strain>
    </source>
</reference>
<dbReference type="AlphaFoldDB" id="A0A1D3MJ39"/>
<dbReference type="Proteomes" id="UP000195696">
    <property type="component" value="Unassembled WGS sequence"/>
</dbReference>